<evidence type="ECO:0000256" key="11">
    <source>
        <dbReference type="ARBA" id="ARBA00022843"/>
    </source>
</evidence>
<feature type="region of interest" description="Disordered" evidence="16">
    <location>
        <begin position="1"/>
        <end position="21"/>
    </location>
</feature>
<keyword evidence="14" id="KW-0234">DNA repair</keyword>
<dbReference type="PANTHER" id="PTHR16308">
    <property type="entry name" value="UBIQUITIN ASSOCIATED PROTEIN 2-LIKE/LINGERER"/>
    <property type="match status" value="1"/>
</dbReference>
<feature type="compositionally biased region" description="Polar residues" evidence="16">
    <location>
        <begin position="691"/>
        <end position="705"/>
    </location>
</feature>
<comment type="subcellular location">
    <subcellularLocation>
        <location evidence="3">Chromosome</location>
        <location evidence="3">Telomere</location>
    </subcellularLocation>
    <subcellularLocation>
        <location evidence="2">Cytoplasm</location>
    </subcellularLocation>
    <subcellularLocation>
        <location evidence="1">Nucleus</location>
    </subcellularLocation>
</comment>
<dbReference type="GO" id="GO:0006281">
    <property type="term" value="P:DNA repair"/>
    <property type="evidence" value="ECO:0007669"/>
    <property type="project" value="UniProtKB-KW"/>
</dbReference>
<keyword evidence="13" id="KW-0238">DNA-binding</keyword>
<dbReference type="PANTHER" id="PTHR16308:SF13">
    <property type="entry name" value="PROTEIN LINGERER"/>
    <property type="match status" value="1"/>
</dbReference>
<keyword evidence="11" id="KW-0832">Ubl conjugation</keyword>
<evidence type="ECO:0000256" key="9">
    <source>
        <dbReference type="ARBA" id="ARBA00022763"/>
    </source>
</evidence>
<evidence type="ECO:0000313" key="17">
    <source>
        <dbReference type="EMBL" id="KAF7297083.1"/>
    </source>
</evidence>
<evidence type="ECO:0000256" key="6">
    <source>
        <dbReference type="ARBA" id="ARBA00022454"/>
    </source>
</evidence>
<dbReference type="GO" id="GO:0005737">
    <property type="term" value="C:cytoplasm"/>
    <property type="evidence" value="ECO:0007669"/>
    <property type="project" value="UniProtKB-SubCell"/>
</dbReference>
<feature type="compositionally biased region" description="Gly residues" evidence="16">
    <location>
        <begin position="798"/>
        <end position="825"/>
    </location>
</feature>
<keyword evidence="10" id="KW-0833">Ubl conjugation pathway</keyword>
<evidence type="ECO:0000256" key="15">
    <source>
        <dbReference type="ARBA" id="ARBA00023242"/>
    </source>
</evidence>
<feature type="compositionally biased region" description="Gly residues" evidence="16">
    <location>
        <begin position="104"/>
        <end position="117"/>
    </location>
</feature>
<feature type="compositionally biased region" description="Low complexity" evidence="16">
    <location>
        <begin position="618"/>
        <end position="628"/>
    </location>
</feature>
<sequence>MSQYKTAIGSPAVPVSGPDNNRYRTQARQLQELFPSWSNDGVYAFVQSLLHEVAGDVELAATRISEGHAEQWGAVTRKKDKKPNGLSHPPKESASTTRTDFRGGRGGARGGRGGSTRGGTVPRARGGVRTTNGQHHITSTDNPPAIDKSVEKPPATAAVVDNPWPEQAPTSSWTEPSESVSATPASWGNTKEPELNDTPKVSAKTPATSKMSWAQIARPQEKPVSVPAPPLPSTTPILEPEPKAHTDWEEPTTVQPPPWEEEAPTIKPSTSTSAADVWASAVTATDVEEPKQPESERLEQSQILPPAPTSHRNSARYKLSDQAVVMPSSFGTGLEKVGMQFGSLSLGSDASFEATPESDLAPEPQPSTTSPPVVTSVHHDPPPQATVPPSSASLGSALFQQSLPPQASHSLPSSISQPVVSQNQQKIDSQSSQELNQLTPQQQYMQQHMAAGGYVPPHVQQQQQQQQQQQPQQQQQQPHPQQTHTHQYSQHGLPTHLDPSQPAQQHQSGTGHSSYFRNDHTSAASTPYFHAATPPANQGPDTPYGAFGQLGVHQSQGGHLAGFGQDYGHDSPRGFYESYQPSGFNRGALSHDDVKGLSSASQTQPNTGGLPPPAPSTGQHGNGQNSGQQPPPNGGPQGQQYAPPVPYYYPYPQNQYYGAPYNSGYSVPPYVKYPAMFPGPPGPANGPAPNQQSQNTLKGQGQGLYQSGYDDYPGQPQPQPQPQQHSLSLTQDYGKPLYGGGQGFIGLSGPGAAAGPQANARGGSPETQYKPYGKDVGVAARVQPGQQQSQGQPQNSGQGQGVPPGQGFYGGNRFGGVGGSVGSGATGPQQSTHHQAAHLGYSQTQNEFYPYQGRQQQYWQ</sequence>
<evidence type="ECO:0000256" key="1">
    <source>
        <dbReference type="ARBA" id="ARBA00004123"/>
    </source>
</evidence>
<feature type="compositionally biased region" description="Gly residues" evidence="16">
    <location>
        <begin position="737"/>
        <end position="749"/>
    </location>
</feature>
<evidence type="ECO:0000256" key="10">
    <source>
        <dbReference type="ARBA" id="ARBA00022786"/>
    </source>
</evidence>
<evidence type="ECO:0000256" key="8">
    <source>
        <dbReference type="ARBA" id="ARBA00022553"/>
    </source>
</evidence>
<evidence type="ECO:0000256" key="5">
    <source>
        <dbReference type="ARBA" id="ARBA00020536"/>
    </source>
</evidence>
<dbReference type="EMBL" id="JACAZF010000008">
    <property type="protein sequence ID" value="KAF7297083.1"/>
    <property type="molecule type" value="Genomic_DNA"/>
</dbReference>
<feature type="compositionally biased region" description="Pro residues" evidence="16">
    <location>
        <begin position="677"/>
        <end position="686"/>
    </location>
</feature>
<evidence type="ECO:0000256" key="3">
    <source>
        <dbReference type="ARBA" id="ARBA00004574"/>
    </source>
</evidence>
<feature type="compositionally biased region" description="Polar residues" evidence="16">
    <location>
        <begin position="387"/>
        <end position="446"/>
    </location>
</feature>
<organism evidence="17 18">
    <name type="scientific">Mycena indigotica</name>
    <dbReference type="NCBI Taxonomy" id="2126181"/>
    <lineage>
        <taxon>Eukaryota</taxon>
        <taxon>Fungi</taxon>
        <taxon>Dikarya</taxon>
        <taxon>Basidiomycota</taxon>
        <taxon>Agaricomycotina</taxon>
        <taxon>Agaricomycetes</taxon>
        <taxon>Agaricomycetidae</taxon>
        <taxon>Agaricales</taxon>
        <taxon>Marasmiineae</taxon>
        <taxon>Mycenaceae</taxon>
        <taxon>Mycena</taxon>
    </lineage>
</organism>
<accession>A0A8H6SDR5</accession>
<keyword evidence="6" id="KW-0158">Chromosome</keyword>
<dbReference type="OrthoDB" id="5396806at2759"/>
<keyword evidence="18" id="KW-1185">Reference proteome</keyword>
<feature type="compositionally biased region" description="Polar residues" evidence="16">
    <location>
        <begin position="168"/>
        <end position="189"/>
    </location>
</feature>
<keyword evidence="7" id="KW-0963">Cytoplasm</keyword>
<keyword evidence="9" id="KW-0227">DNA damage</keyword>
<dbReference type="GO" id="GO:0005634">
    <property type="term" value="C:nucleus"/>
    <property type="evidence" value="ECO:0007669"/>
    <property type="project" value="UniProtKB-SubCell"/>
</dbReference>
<dbReference type="Proteomes" id="UP000636479">
    <property type="component" value="Unassembled WGS sequence"/>
</dbReference>
<evidence type="ECO:0000256" key="13">
    <source>
        <dbReference type="ARBA" id="ARBA00023125"/>
    </source>
</evidence>
<feature type="compositionally biased region" description="Polar residues" evidence="16">
    <location>
        <begin position="501"/>
        <end position="525"/>
    </location>
</feature>
<feature type="compositionally biased region" description="Low complexity" evidence="16">
    <location>
        <begin position="782"/>
        <end position="797"/>
    </location>
</feature>
<dbReference type="AlphaFoldDB" id="A0A8H6SDR5"/>
<dbReference type="InterPro" id="IPR041803">
    <property type="entry name" value="DEF1_CUE"/>
</dbReference>
<feature type="region of interest" description="Disordered" evidence="16">
    <location>
        <begin position="71"/>
        <end position="318"/>
    </location>
</feature>
<evidence type="ECO:0000256" key="4">
    <source>
        <dbReference type="ARBA" id="ARBA00005491"/>
    </source>
</evidence>
<dbReference type="GO" id="GO:0000781">
    <property type="term" value="C:chromosome, telomeric region"/>
    <property type="evidence" value="ECO:0007669"/>
    <property type="project" value="UniProtKB-SubCell"/>
</dbReference>
<feature type="compositionally biased region" description="Polar residues" evidence="16">
    <location>
        <begin position="598"/>
        <end position="607"/>
    </location>
</feature>
<name>A0A8H6SDR5_9AGAR</name>
<gene>
    <name evidence="17" type="ORF">MIND_00941200</name>
</gene>
<proteinExistence type="inferred from homology"/>
<feature type="region of interest" description="Disordered" evidence="16">
    <location>
        <begin position="669"/>
        <end position="843"/>
    </location>
</feature>
<evidence type="ECO:0000256" key="16">
    <source>
        <dbReference type="SAM" id="MobiDB-lite"/>
    </source>
</evidence>
<keyword evidence="12" id="KW-0779">Telomere</keyword>
<dbReference type="RefSeq" id="XP_037217442.1">
    <property type="nucleotide sequence ID" value="XM_037366030.1"/>
</dbReference>
<reference evidence="17" key="1">
    <citation type="submission" date="2020-05" db="EMBL/GenBank/DDBJ databases">
        <title>Mycena genomes resolve the evolution of fungal bioluminescence.</title>
        <authorList>
            <person name="Tsai I.J."/>
        </authorList>
    </citation>
    <scope>NUCLEOTIDE SEQUENCE</scope>
    <source>
        <strain evidence="17">171206Taipei</strain>
    </source>
</reference>
<feature type="compositionally biased region" description="Polar residues" evidence="16">
    <location>
        <begin position="129"/>
        <end position="142"/>
    </location>
</feature>
<comment type="caution">
    <text evidence="17">The sequence shown here is derived from an EMBL/GenBank/DDBJ whole genome shotgun (WGS) entry which is preliminary data.</text>
</comment>
<dbReference type="CDD" id="cd14368">
    <property type="entry name" value="CUE_DEF1_like"/>
    <property type="match status" value="1"/>
</dbReference>
<dbReference type="GeneID" id="59348546"/>
<evidence type="ECO:0000256" key="14">
    <source>
        <dbReference type="ARBA" id="ARBA00023204"/>
    </source>
</evidence>
<keyword evidence="15" id="KW-0539">Nucleus</keyword>
<evidence type="ECO:0000313" key="18">
    <source>
        <dbReference type="Proteomes" id="UP000636479"/>
    </source>
</evidence>
<dbReference type="GO" id="GO:0003677">
    <property type="term" value="F:DNA binding"/>
    <property type="evidence" value="ECO:0007669"/>
    <property type="project" value="UniProtKB-KW"/>
</dbReference>
<evidence type="ECO:0000256" key="2">
    <source>
        <dbReference type="ARBA" id="ARBA00004496"/>
    </source>
</evidence>
<feature type="compositionally biased region" description="Low complexity" evidence="16">
    <location>
        <begin position="366"/>
        <end position="376"/>
    </location>
</feature>
<feature type="compositionally biased region" description="Low complexity" evidence="16">
    <location>
        <begin position="750"/>
        <end position="763"/>
    </location>
</feature>
<evidence type="ECO:0000256" key="7">
    <source>
        <dbReference type="ARBA" id="ARBA00022490"/>
    </source>
</evidence>
<feature type="compositionally biased region" description="Basic and acidic residues" evidence="16">
    <location>
        <begin position="288"/>
        <end position="299"/>
    </location>
</feature>
<dbReference type="InterPro" id="IPR051833">
    <property type="entry name" value="TC-DDR_regulator"/>
</dbReference>
<feature type="compositionally biased region" description="Low complexity" evidence="16">
    <location>
        <begin position="455"/>
        <end position="487"/>
    </location>
</feature>
<keyword evidence="8" id="KW-0597">Phosphoprotein</keyword>
<evidence type="ECO:0000256" key="12">
    <source>
        <dbReference type="ARBA" id="ARBA00022895"/>
    </source>
</evidence>
<protein>
    <recommendedName>
        <fullName evidence="5">RNA polymerase II degradation factor 1</fullName>
    </recommendedName>
</protein>
<feature type="region of interest" description="Disordered" evidence="16">
    <location>
        <begin position="346"/>
        <end position="649"/>
    </location>
</feature>
<comment type="similarity">
    <text evidence="4">Belongs to the DEF1 family.</text>
</comment>